<feature type="domain" description="DAC" evidence="7">
    <location>
        <begin position="111"/>
        <end position="269"/>
    </location>
</feature>
<dbReference type="InterPro" id="IPR034701">
    <property type="entry name" value="CdaA"/>
</dbReference>
<keyword evidence="6" id="KW-0812">Transmembrane</keyword>
<keyword evidence="2 6" id="KW-0808">Transferase</keyword>
<keyword evidence="6" id="KW-1003">Cell membrane</keyword>
<keyword evidence="4 6" id="KW-0547">Nucleotide-binding</keyword>
<protein>
    <recommendedName>
        <fullName evidence="6">Diadenylate cyclase</fullName>
        <shortName evidence="6">DAC</shortName>
        <ecNumber evidence="6">2.7.7.85</ecNumber>
    </recommendedName>
    <alternativeName>
        <fullName evidence="6">Cyclic-di-AMP synthase</fullName>
        <shortName evidence="6">c-di-AMP synthase</shortName>
    </alternativeName>
</protein>
<evidence type="ECO:0000256" key="4">
    <source>
        <dbReference type="ARBA" id="ARBA00022741"/>
    </source>
</evidence>
<keyword evidence="6" id="KW-0472">Membrane</keyword>
<dbReference type="STRING" id="1618647.UW30_C0023G0007"/>
<keyword evidence="6" id="KW-1133">Transmembrane helix</keyword>
<dbReference type="InterPro" id="IPR036888">
    <property type="entry name" value="DNA_integrity_DisA_N_sf"/>
</dbReference>
<name>A0A0G1JXJ9_9BACT</name>
<dbReference type="Gene3D" id="3.40.1700.10">
    <property type="entry name" value="DNA integrity scanning protein, DisA, N-terminal domain"/>
    <property type="match status" value="1"/>
</dbReference>
<dbReference type="AlphaFoldDB" id="A0A0G1JXJ9"/>
<dbReference type="Proteomes" id="UP000034736">
    <property type="component" value="Unassembled WGS sequence"/>
</dbReference>
<keyword evidence="5 6" id="KW-0067">ATP-binding</keyword>
<dbReference type="GO" id="GO:0006171">
    <property type="term" value="P:cAMP biosynthetic process"/>
    <property type="evidence" value="ECO:0007669"/>
    <property type="project" value="InterPro"/>
</dbReference>
<evidence type="ECO:0000256" key="1">
    <source>
        <dbReference type="ARBA" id="ARBA00000877"/>
    </source>
</evidence>
<dbReference type="InterPro" id="IPR050338">
    <property type="entry name" value="DisA"/>
</dbReference>
<organism evidence="8 9">
    <name type="scientific">Candidatus Giovannonibacteria bacterium GW2011_GWA2_44_13b</name>
    <dbReference type="NCBI Taxonomy" id="1618647"/>
    <lineage>
        <taxon>Bacteria</taxon>
        <taxon>Candidatus Giovannoniibacteriota</taxon>
    </lineage>
</organism>
<dbReference type="PANTHER" id="PTHR34185:SF1">
    <property type="entry name" value="DIADENYLATE CYCLASE"/>
    <property type="match status" value="1"/>
</dbReference>
<evidence type="ECO:0000313" key="8">
    <source>
        <dbReference type="EMBL" id="KKT40209.1"/>
    </source>
</evidence>
<comment type="caution">
    <text evidence="6">Lacks conserved residue(s) required for the propagation of feature annotation.</text>
</comment>
<evidence type="ECO:0000256" key="5">
    <source>
        <dbReference type="ARBA" id="ARBA00022840"/>
    </source>
</evidence>
<dbReference type="Pfam" id="PF02457">
    <property type="entry name" value="DAC"/>
    <property type="match status" value="1"/>
</dbReference>
<keyword evidence="3 6" id="KW-0548">Nucleotidyltransferase</keyword>
<evidence type="ECO:0000256" key="3">
    <source>
        <dbReference type="ARBA" id="ARBA00022695"/>
    </source>
</evidence>
<dbReference type="HAMAP" id="MF_01499">
    <property type="entry name" value="DacA"/>
    <property type="match status" value="1"/>
</dbReference>
<comment type="caution">
    <text evidence="8">The sequence shown here is derived from an EMBL/GenBank/DDBJ whole genome shotgun (WGS) entry which is preliminary data.</text>
</comment>
<dbReference type="PATRIC" id="fig|1618647.3.peg.754"/>
<dbReference type="EMBL" id="LCHU01000023">
    <property type="protein sequence ID" value="KKT40209.1"/>
    <property type="molecule type" value="Genomic_DNA"/>
</dbReference>
<dbReference type="GO" id="GO:0004016">
    <property type="term" value="F:adenylate cyclase activity"/>
    <property type="evidence" value="ECO:0007669"/>
    <property type="project" value="UniProtKB-UniRule"/>
</dbReference>
<dbReference type="PROSITE" id="PS51794">
    <property type="entry name" value="DAC"/>
    <property type="match status" value="1"/>
</dbReference>
<dbReference type="InterPro" id="IPR045585">
    <property type="entry name" value="CdaA_N"/>
</dbReference>
<comment type="function">
    <text evidence="6">Catalyzes the condensation of 2 ATP molecules into cyclic di-AMP (c-di-AMP), a second messenger used to regulate differing processes in different bacteria.</text>
</comment>
<dbReference type="InterPro" id="IPR003390">
    <property type="entry name" value="DNA_integrity_scan_DisA_N"/>
</dbReference>
<dbReference type="Pfam" id="PF19293">
    <property type="entry name" value="CdaA_N"/>
    <property type="match status" value="1"/>
</dbReference>
<comment type="similarity">
    <text evidence="6">Belongs to the adenylate cyclase family. DacA/CdaA subfamily.</text>
</comment>
<evidence type="ECO:0000256" key="6">
    <source>
        <dbReference type="HAMAP-Rule" id="MF_01499"/>
    </source>
</evidence>
<dbReference type="EC" id="2.7.7.85" evidence="6"/>
<comment type="catalytic activity">
    <reaction evidence="1 6">
        <text>2 ATP = 3',3'-c-di-AMP + 2 diphosphate</text>
        <dbReference type="Rhea" id="RHEA:35655"/>
        <dbReference type="ChEBI" id="CHEBI:30616"/>
        <dbReference type="ChEBI" id="CHEBI:33019"/>
        <dbReference type="ChEBI" id="CHEBI:71500"/>
        <dbReference type="EC" id="2.7.7.85"/>
    </reaction>
</comment>
<evidence type="ECO:0000259" key="7">
    <source>
        <dbReference type="PROSITE" id="PS51794"/>
    </source>
</evidence>
<dbReference type="PANTHER" id="PTHR34185">
    <property type="entry name" value="DIADENYLATE CYCLASE"/>
    <property type="match status" value="1"/>
</dbReference>
<evidence type="ECO:0000256" key="2">
    <source>
        <dbReference type="ARBA" id="ARBA00022679"/>
    </source>
</evidence>
<sequence length="319" mass="35680">MKAPLSKSGIPETVSEVRILPLPKICYNIFMFEFGSFGVNVLAIIDILVVAVLVYAVILLFEKARSLFLFNGIAILFLIYISARYLNLYLTTTLFNVLFSFMTIIFVVVFQRELRRFFEWLSAWNRFPYAKREMISEIVSNEIIHTSNELASAKTGALIVLPGDEAVESLIENGIFLGGKVSKEILLSIFDTSSPGHDGAVIITGDRIRMFGVHLPLARKAEATKNFGTRHRAALGLAERSDALIIAVSEEKGTISLAENGEIKVISDENEFAFKIHDFLRTHLLEETEGKTKWLPQGNIREKIAALAIAVLLWFVLVP</sequence>
<feature type="transmembrane region" description="Helical" evidence="6">
    <location>
        <begin position="67"/>
        <end position="83"/>
    </location>
</feature>
<accession>A0A0G1JXJ9</accession>
<dbReference type="GO" id="GO:0005524">
    <property type="term" value="F:ATP binding"/>
    <property type="evidence" value="ECO:0007669"/>
    <property type="project" value="UniProtKB-UniRule"/>
</dbReference>
<dbReference type="SUPFAM" id="SSF143597">
    <property type="entry name" value="YojJ-like"/>
    <property type="match status" value="1"/>
</dbReference>
<reference evidence="8 9" key="1">
    <citation type="journal article" date="2015" name="Nature">
        <title>rRNA introns, odd ribosomes, and small enigmatic genomes across a large radiation of phyla.</title>
        <authorList>
            <person name="Brown C.T."/>
            <person name="Hug L.A."/>
            <person name="Thomas B.C."/>
            <person name="Sharon I."/>
            <person name="Castelle C.J."/>
            <person name="Singh A."/>
            <person name="Wilkins M.J."/>
            <person name="Williams K.H."/>
            <person name="Banfield J.F."/>
        </authorList>
    </citation>
    <scope>NUCLEOTIDE SEQUENCE [LARGE SCALE GENOMIC DNA]</scope>
</reference>
<proteinExistence type="inferred from homology"/>
<comment type="subunit">
    <text evidence="6">Probably a homodimer.</text>
</comment>
<feature type="transmembrane region" description="Helical" evidence="6">
    <location>
        <begin position="89"/>
        <end position="110"/>
    </location>
</feature>
<feature type="transmembrane region" description="Helical" evidence="6">
    <location>
        <begin position="37"/>
        <end position="60"/>
    </location>
</feature>
<evidence type="ECO:0000313" key="9">
    <source>
        <dbReference type="Proteomes" id="UP000034736"/>
    </source>
</evidence>
<dbReference type="GO" id="GO:0106408">
    <property type="term" value="F:diadenylate cyclase activity"/>
    <property type="evidence" value="ECO:0007669"/>
    <property type="project" value="UniProtKB-EC"/>
</dbReference>
<gene>
    <name evidence="6" type="primary">dacA</name>
    <name evidence="8" type="ORF">UW30_C0023G0007</name>
</gene>